<dbReference type="STRING" id="1121922.GCA_000428905_01267"/>
<dbReference type="RefSeq" id="WP_006011276.1">
    <property type="nucleotide sequence ID" value="NZ_AUAV01000005.1"/>
</dbReference>
<dbReference type="Proteomes" id="UP000006251">
    <property type="component" value="Unassembled WGS sequence"/>
</dbReference>
<feature type="signal peptide" evidence="1">
    <location>
        <begin position="1"/>
        <end position="22"/>
    </location>
</feature>
<evidence type="ECO:0000313" key="4">
    <source>
        <dbReference type="Proteomes" id="UP000006251"/>
    </source>
</evidence>
<dbReference type="SUPFAM" id="SSF159594">
    <property type="entry name" value="XCC0632-like"/>
    <property type="match status" value="1"/>
</dbReference>
<reference evidence="4" key="1">
    <citation type="journal article" date="2014" name="Environ. Microbiol.">
        <title>Comparative genomics of the marine bacterial genus Glaciecola reveals the high degree of genomic diversity and genomic characteristic for cold adaptation.</title>
        <authorList>
            <person name="Qin Q.L."/>
            <person name="Xie B.B."/>
            <person name="Yu Y."/>
            <person name="Shu Y.L."/>
            <person name="Rong J.C."/>
            <person name="Zhang Y.J."/>
            <person name="Zhao D.L."/>
            <person name="Chen X.L."/>
            <person name="Zhang X.Y."/>
            <person name="Chen B."/>
            <person name="Zhou B.C."/>
            <person name="Zhang Y.Z."/>
        </authorList>
    </citation>
    <scope>NUCLEOTIDE SEQUENCE [LARGE SCALE GENOMIC DNA]</scope>
    <source>
        <strain evidence="4">ACAM 615</strain>
    </source>
</reference>
<comment type="caution">
    <text evidence="3">The sequence shown here is derived from an EMBL/GenBank/DDBJ whole genome shotgun (WGS) entry which is preliminary data.</text>
</comment>
<evidence type="ECO:0000313" key="3">
    <source>
        <dbReference type="EMBL" id="GAC28864.1"/>
    </source>
</evidence>
<evidence type="ECO:0000259" key="2">
    <source>
        <dbReference type="Pfam" id="PF03886"/>
    </source>
</evidence>
<dbReference type="OrthoDB" id="6198336at2"/>
<proteinExistence type="predicted"/>
<dbReference type="PROSITE" id="PS51257">
    <property type="entry name" value="PROKAR_LIPOPROTEIN"/>
    <property type="match status" value="1"/>
</dbReference>
<dbReference type="AlphaFoldDB" id="K6Y7Y8"/>
<accession>K6Y7Y8</accession>
<protein>
    <recommendedName>
        <fullName evidence="2">ABC-type transport auxiliary lipoprotein component domain-containing protein</fullName>
    </recommendedName>
</protein>
<organism evidence="3 4">
    <name type="scientific">Brumicola pallidula DSM 14239 = ACAM 615</name>
    <dbReference type="NCBI Taxonomy" id="1121922"/>
    <lineage>
        <taxon>Bacteria</taxon>
        <taxon>Pseudomonadati</taxon>
        <taxon>Pseudomonadota</taxon>
        <taxon>Gammaproteobacteria</taxon>
        <taxon>Alteromonadales</taxon>
        <taxon>Alteromonadaceae</taxon>
        <taxon>Brumicola</taxon>
    </lineage>
</organism>
<feature type="domain" description="ABC-type transport auxiliary lipoprotein component" evidence="2">
    <location>
        <begin position="29"/>
        <end position="179"/>
    </location>
</feature>
<keyword evidence="1" id="KW-0732">Signal</keyword>
<dbReference type="InterPro" id="IPR005586">
    <property type="entry name" value="ABC_trans_aux"/>
</dbReference>
<name>K6Y7Y8_9ALTE</name>
<feature type="chain" id="PRO_5003900923" description="ABC-type transport auxiliary lipoprotein component domain-containing protein" evidence="1">
    <location>
        <begin position="23"/>
        <end position="183"/>
    </location>
</feature>
<dbReference type="Pfam" id="PF03886">
    <property type="entry name" value="ABC_trans_aux"/>
    <property type="match status" value="1"/>
</dbReference>
<dbReference type="Gene3D" id="3.40.50.10610">
    <property type="entry name" value="ABC-type transport auxiliary lipoprotein component"/>
    <property type="match status" value="1"/>
</dbReference>
<sequence>MQKMFMLTVFCLLVMSCGTISRSPDPTYYLFDAEPAAQKQRTTNARIKLEKINLPDYLSTNQLVMRDTGQVLIKANYHSWADSLDDAIGRALLNDLNNLNENSEFVSRCNSCDSISVTIEHFYPGADGKLLLSGFFEISSKNAENTLSRFQFVDDLSIDGYANAVKQMREQVGTLAAQINLKL</sequence>
<dbReference type="EMBL" id="BAEQ01000032">
    <property type="protein sequence ID" value="GAC28864.1"/>
    <property type="molecule type" value="Genomic_DNA"/>
</dbReference>
<gene>
    <name evidence="3" type="ORF">GPAL_2003</name>
</gene>
<keyword evidence="4" id="KW-1185">Reference proteome</keyword>
<evidence type="ECO:0000256" key="1">
    <source>
        <dbReference type="SAM" id="SignalP"/>
    </source>
</evidence>